<dbReference type="Pfam" id="PF13367">
    <property type="entry name" value="PrsW-protease"/>
    <property type="match status" value="1"/>
</dbReference>
<feature type="transmembrane region" description="Helical" evidence="1">
    <location>
        <begin position="125"/>
        <end position="153"/>
    </location>
</feature>
<feature type="transmembrane region" description="Helical" evidence="1">
    <location>
        <begin position="89"/>
        <end position="119"/>
    </location>
</feature>
<feature type="transmembrane region" description="Helical" evidence="1">
    <location>
        <begin position="231"/>
        <end position="251"/>
    </location>
</feature>
<keyword evidence="1" id="KW-1133">Transmembrane helix</keyword>
<evidence type="ECO:0000256" key="1">
    <source>
        <dbReference type="SAM" id="Phobius"/>
    </source>
</evidence>
<accession>A0A6J4QBX9</accession>
<feature type="transmembrane region" description="Helical" evidence="1">
    <location>
        <begin position="271"/>
        <end position="288"/>
    </location>
</feature>
<feature type="transmembrane region" description="Helical" evidence="1">
    <location>
        <begin position="208"/>
        <end position="224"/>
    </location>
</feature>
<dbReference type="EMBL" id="CADCUW010000429">
    <property type="protein sequence ID" value="CAA9436319.1"/>
    <property type="molecule type" value="Genomic_DNA"/>
</dbReference>
<dbReference type="GO" id="GO:0008233">
    <property type="term" value="F:peptidase activity"/>
    <property type="evidence" value="ECO:0007669"/>
    <property type="project" value="InterPro"/>
</dbReference>
<feature type="transmembrane region" description="Helical" evidence="1">
    <location>
        <begin position="165"/>
        <end position="188"/>
    </location>
</feature>
<evidence type="ECO:0008006" key="3">
    <source>
        <dbReference type="Google" id="ProtNLM"/>
    </source>
</evidence>
<dbReference type="AlphaFoldDB" id="A0A6J4QBX9"/>
<feature type="transmembrane region" description="Helical" evidence="1">
    <location>
        <begin position="56"/>
        <end position="77"/>
    </location>
</feature>
<protein>
    <recommendedName>
        <fullName evidence="3">Integral membrane protein</fullName>
    </recommendedName>
</protein>
<organism evidence="2">
    <name type="scientific">uncultured Rubrobacteraceae bacterium</name>
    <dbReference type="NCBI Taxonomy" id="349277"/>
    <lineage>
        <taxon>Bacteria</taxon>
        <taxon>Bacillati</taxon>
        <taxon>Actinomycetota</taxon>
        <taxon>Rubrobacteria</taxon>
        <taxon>Rubrobacterales</taxon>
        <taxon>Rubrobacteraceae</taxon>
        <taxon>environmental samples</taxon>
    </lineage>
</organism>
<dbReference type="PANTHER" id="PTHR36844:SF1">
    <property type="entry name" value="PROTEASE PRSW"/>
    <property type="match status" value="1"/>
</dbReference>
<feature type="transmembrane region" description="Helical" evidence="1">
    <location>
        <begin position="26"/>
        <end position="44"/>
    </location>
</feature>
<dbReference type="InterPro" id="IPR026898">
    <property type="entry name" value="PrsW"/>
</dbReference>
<keyword evidence="1" id="KW-0472">Membrane</keyword>
<name>A0A6J4QBX9_9ACTN</name>
<dbReference type="PANTHER" id="PTHR36844">
    <property type="entry name" value="PROTEASE PRSW"/>
    <property type="match status" value="1"/>
</dbReference>
<gene>
    <name evidence="2" type="ORF">AVDCRST_MAG01-01-3287</name>
</gene>
<sequence length="380" mass="40714">MGANRSRGGAVLPDGPARKNHGILRVALRAAAVLVALVGVLLFLAATGEGSGFGNLAWAIVASVLPVPLYLALALWIDRYEREPRLLLLWAFLWGATFALFLSLALEVVLIEALLPAIFGPNSALANAIGGSVVPGAAEEGAKGLALLILYLWKRNEFDGVIDGIVYAAMVGLGFAMIENVEYYAGAIARSGLSFELTFLLRGVLEPFLHPLMTALTGIGFGIASRATSRAARIGAPIAGLLAAMTVHSLWDYGALVGEGMAGIATNYLRIFLPLALLVVAFVAYGLSREGRLVREHLRPELQSGVLTQQEYDSLGSVRGRITASLGALRQGYRPWRRRARFAQVASELAFYRDRVGRGATTVEVEKRDAAYVEALRNRA</sequence>
<evidence type="ECO:0000313" key="2">
    <source>
        <dbReference type="EMBL" id="CAA9436319.1"/>
    </source>
</evidence>
<reference evidence="2" key="1">
    <citation type="submission" date="2020-02" db="EMBL/GenBank/DDBJ databases">
        <authorList>
            <person name="Meier V. D."/>
        </authorList>
    </citation>
    <scope>NUCLEOTIDE SEQUENCE</scope>
    <source>
        <strain evidence="2">AVDCRST_MAG01</strain>
    </source>
</reference>
<proteinExistence type="predicted"/>
<keyword evidence="1" id="KW-0812">Transmembrane</keyword>